<dbReference type="OrthoDB" id="9800872at2"/>
<dbReference type="CDD" id="cd00158">
    <property type="entry name" value="RHOD"/>
    <property type="match status" value="1"/>
</dbReference>
<dbReference type="GO" id="GO:0016779">
    <property type="term" value="F:nucleotidyltransferase activity"/>
    <property type="evidence" value="ECO:0007669"/>
    <property type="project" value="UniProtKB-KW"/>
</dbReference>
<dbReference type="PANTHER" id="PTHR43031">
    <property type="entry name" value="FAD-DEPENDENT OXIDOREDUCTASE"/>
    <property type="match status" value="1"/>
</dbReference>
<dbReference type="InterPro" id="IPR001763">
    <property type="entry name" value="Rhodanese-like_dom"/>
</dbReference>
<dbReference type="PANTHER" id="PTHR43031:SF17">
    <property type="entry name" value="SULFURTRANSFERASE YTWF-RELATED"/>
    <property type="match status" value="1"/>
</dbReference>
<evidence type="ECO:0000313" key="2">
    <source>
        <dbReference type="EMBL" id="CEI83044.1"/>
    </source>
</evidence>
<reference evidence="2 3" key="1">
    <citation type="submission" date="2014-11" db="EMBL/GenBank/DDBJ databases">
        <authorList>
            <person name="Urmite Genomes Urmite Genomes"/>
        </authorList>
    </citation>
    <scope>NUCLEOTIDE SEQUENCE [LARGE SCALE GENOMIC DNA]</scope>
    <source>
        <strain evidence="2 3">Oc5</strain>
    </source>
</reference>
<keyword evidence="2" id="KW-0548">Nucleotidyltransferase</keyword>
<name>A0A0A1MTN2_9BACI</name>
<dbReference type="AlphaFoldDB" id="A0A0A1MTN2"/>
<accession>A0A0A1MTN2</accession>
<dbReference type="Pfam" id="PF00581">
    <property type="entry name" value="Rhodanese"/>
    <property type="match status" value="1"/>
</dbReference>
<dbReference type="STRING" id="545501.BN997_02933"/>
<evidence type="ECO:0000259" key="1">
    <source>
        <dbReference type="PROSITE" id="PS50206"/>
    </source>
</evidence>
<dbReference type="PROSITE" id="PS50206">
    <property type="entry name" value="RHODANESE_3"/>
    <property type="match status" value="1"/>
</dbReference>
<feature type="domain" description="Rhodanese" evidence="1">
    <location>
        <begin position="37"/>
        <end position="117"/>
    </location>
</feature>
<dbReference type="EMBL" id="CDGG01000001">
    <property type="protein sequence ID" value="CEI83044.1"/>
    <property type="molecule type" value="Genomic_DNA"/>
</dbReference>
<dbReference type="Gene3D" id="3.40.250.10">
    <property type="entry name" value="Rhodanese-like domain"/>
    <property type="match status" value="1"/>
</dbReference>
<dbReference type="Proteomes" id="UP000040453">
    <property type="component" value="Unassembled WGS sequence"/>
</dbReference>
<sequence length="120" mass="13775">MIYTIIAIFVLLVIILNQLKRKGIKQITTEELKQKLKKSDIQLIDVRTKGEFQANKIKEAKNIPLNELNSRWNELVSDREVFLICQSGMRSSRAASFLKRKGFQAVVNVQGGMSSWKHSQ</sequence>
<keyword evidence="2" id="KW-0808">Transferase</keyword>
<dbReference type="InterPro" id="IPR050229">
    <property type="entry name" value="GlpE_sulfurtransferase"/>
</dbReference>
<dbReference type="SMART" id="SM00450">
    <property type="entry name" value="RHOD"/>
    <property type="match status" value="1"/>
</dbReference>
<gene>
    <name evidence="2" type="primary">moeZ_1</name>
    <name evidence="2" type="ORF">BN997_02933</name>
</gene>
<keyword evidence="3" id="KW-1185">Reference proteome</keyword>
<evidence type="ECO:0000313" key="3">
    <source>
        <dbReference type="Proteomes" id="UP000040453"/>
    </source>
</evidence>
<protein>
    <submittedName>
        <fullName evidence="2">Putative adenylyltransferase/sulfurtransferase MoeZ</fullName>
    </submittedName>
</protein>
<organism evidence="2 3">
    <name type="scientific">Oceanobacillus oncorhynchi</name>
    <dbReference type="NCBI Taxonomy" id="545501"/>
    <lineage>
        <taxon>Bacteria</taxon>
        <taxon>Bacillati</taxon>
        <taxon>Bacillota</taxon>
        <taxon>Bacilli</taxon>
        <taxon>Bacillales</taxon>
        <taxon>Bacillaceae</taxon>
        <taxon>Oceanobacillus</taxon>
    </lineage>
</organism>
<dbReference type="RefSeq" id="WP_052485023.1">
    <property type="nucleotide sequence ID" value="NZ_CDGG01000001.1"/>
</dbReference>
<dbReference type="FunFam" id="3.40.250.10:FF:000049">
    <property type="entry name" value="Phage shock protein E"/>
    <property type="match status" value="1"/>
</dbReference>
<dbReference type="InterPro" id="IPR036873">
    <property type="entry name" value="Rhodanese-like_dom_sf"/>
</dbReference>
<dbReference type="SUPFAM" id="SSF52821">
    <property type="entry name" value="Rhodanese/Cell cycle control phosphatase"/>
    <property type="match status" value="1"/>
</dbReference>
<proteinExistence type="predicted"/>